<dbReference type="Proteomes" id="UP001186041">
    <property type="component" value="Unassembled WGS sequence"/>
</dbReference>
<keyword evidence="1" id="KW-0812">Transmembrane</keyword>
<organism evidence="2 3">
    <name type="scientific">Mycolicibacterium fortuitum</name>
    <name type="common">Mycobacterium fortuitum</name>
    <dbReference type="NCBI Taxonomy" id="1766"/>
    <lineage>
        <taxon>Bacteria</taxon>
        <taxon>Bacillati</taxon>
        <taxon>Actinomycetota</taxon>
        <taxon>Actinomycetes</taxon>
        <taxon>Mycobacteriales</taxon>
        <taxon>Mycobacteriaceae</taxon>
        <taxon>Mycolicibacterium</taxon>
    </lineage>
</organism>
<comment type="caution">
    <text evidence="2">The sequence shown here is derived from an EMBL/GenBank/DDBJ whole genome shotgun (WGS) entry which is preliminary data.</text>
</comment>
<accession>A0AAE4VIV7</accession>
<name>A0AAE4VIV7_MYCFO</name>
<gene>
    <name evidence="2" type="ORF">R4485_29640</name>
</gene>
<dbReference type="RefSeq" id="WP_048896311.1">
    <property type="nucleotide sequence ID" value="NZ_JAWLVK010000037.1"/>
</dbReference>
<protein>
    <recommendedName>
        <fullName evidence="4">Transmembrane protein</fullName>
    </recommendedName>
</protein>
<evidence type="ECO:0008006" key="4">
    <source>
        <dbReference type="Google" id="ProtNLM"/>
    </source>
</evidence>
<keyword evidence="1" id="KW-0472">Membrane</keyword>
<dbReference type="AlphaFoldDB" id="A0AAE4VIV7"/>
<evidence type="ECO:0000313" key="2">
    <source>
        <dbReference type="EMBL" id="MDV7294324.1"/>
    </source>
</evidence>
<dbReference type="EMBL" id="JAWLVV010000038">
    <property type="protein sequence ID" value="MDV7294324.1"/>
    <property type="molecule type" value="Genomic_DNA"/>
</dbReference>
<feature type="transmembrane region" description="Helical" evidence="1">
    <location>
        <begin position="6"/>
        <end position="33"/>
    </location>
</feature>
<evidence type="ECO:0000313" key="3">
    <source>
        <dbReference type="Proteomes" id="UP001186041"/>
    </source>
</evidence>
<keyword evidence="1" id="KW-1133">Transmembrane helix</keyword>
<proteinExistence type="predicted"/>
<evidence type="ECO:0000256" key="1">
    <source>
        <dbReference type="SAM" id="Phobius"/>
    </source>
</evidence>
<reference evidence="2" key="1">
    <citation type="submission" date="2023-10" db="EMBL/GenBank/DDBJ databases">
        <title>Mycolicibacterium fortuitum clinical isolates causing pulmonary infections in humans.</title>
        <authorList>
            <person name="Mejia-Ponce P.M."/>
            <person name="Zenteno-Cuevas R."/>
            <person name="Licona-Cassani C."/>
        </authorList>
    </citation>
    <scope>NUCLEOTIDE SEQUENCE</scope>
    <source>
        <strain evidence="2">M8</strain>
    </source>
</reference>
<sequence length="179" mass="19764">MPLIVVAALAALVAEFWWVIVLVTIVTVTFVLLKRADHRQEHAELIARADEQHAQVLAGDERGIYGKYTPADPYPDEPGAPVPPGFAKRMRIGRPRPKQMGCAPTAQRRLVVAEPVQVSECAEGEVPPVQAPRIGILAESVRNNDRVRVVLTVEAERAHRRAQRHLNMANSLGVHIEVD</sequence>